<reference evidence="4" key="1">
    <citation type="submission" date="2025-08" db="UniProtKB">
        <authorList>
            <consortium name="RefSeq"/>
        </authorList>
    </citation>
    <scope>IDENTIFICATION</scope>
</reference>
<accession>A0AAJ7CEJ9</accession>
<feature type="compositionally biased region" description="Basic and acidic residues" evidence="1">
    <location>
        <begin position="48"/>
        <end position="61"/>
    </location>
</feature>
<protein>
    <submittedName>
        <fullName evidence="4">Zinc finger MYM-type protein 5</fullName>
    </submittedName>
</protein>
<dbReference type="InterPro" id="IPR006580">
    <property type="entry name" value="Znf_TTF"/>
</dbReference>
<proteinExistence type="predicted"/>
<organism evidence="3 4">
    <name type="scientific">Cephus cinctus</name>
    <name type="common">Wheat stem sawfly</name>
    <dbReference type="NCBI Taxonomy" id="211228"/>
    <lineage>
        <taxon>Eukaryota</taxon>
        <taxon>Metazoa</taxon>
        <taxon>Ecdysozoa</taxon>
        <taxon>Arthropoda</taxon>
        <taxon>Hexapoda</taxon>
        <taxon>Insecta</taxon>
        <taxon>Pterygota</taxon>
        <taxon>Neoptera</taxon>
        <taxon>Endopterygota</taxon>
        <taxon>Hymenoptera</taxon>
        <taxon>Cephoidea</taxon>
        <taxon>Cephidae</taxon>
        <taxon>Cephus</taxon>
    </lineage>
</organism>
<evidence type="ECO:0000313" key="3">
    <source>
        <dbReference type="Proteomes" id="UP000694920"/>
    </source>
</evidence>
<feature type="compositionally biased region" description="Basic and acidic residues" evidence="1">
    <location>
        <begin position="17"/>
        <end position="29"/>
    </location>
</feature>
<dbReference type="GeneID" id="107274350"/>
<gene>
    <name evidence="4" type="primary">LOC107274350</name>
</gene>
<dbReference type="AlphaFoldDB" id="A0AAJ7CEJ9"/>
<sequence length="205" mass="23322">MKKFKDIRSFFQTNTPKTREANTEVDATRRSIPTPETSINSIQESGLNEEKEVPSTKDSEHSLVCSTASTSQSADSAVEADVVVIDSMRTFSKNVDKPNKSGTLQVGPSQPVIDFPKTKFGTKFRSFSSKYYESYNSWLEYSKEEDKVYCFVYRHFNKGNIRDQNERFVKSGFNDWKKLAEALKNTQNHRIALNAAKCMCPTVNL</sequence>
<evidence type="ECO:0000313" key="4">
    <source>
        <dbReference type="RefSeq" id="XP_015608887.1"/>
    </source>
</evidence>
<dbReference type="RefSeq" id="XP_015608887.1">
    <property type="nucleotide sequence ID" value="XM_015753401.2"/>
</dbReference>
<feature type="compositionally biased region" description="Polar residues" evidence="1">
    <location>
        <begin position="34"/>
        <end position="46"/>
    </location>
</feature>
<dbReference type="Proteomes" id="UP000694920">
    <property type="component" value="Unplaced"/>
</dbReference>
<feature type="region of interest" description="Disordered" evidence="1">
    <location>
        <begin position="1"/>
        <end position="68"/>
    </location>
</feature>
<dbReference type="KEGG" id="ccin:107274350"/>
<evidence type="ECO:0000259" key="2">
    <source>
        <dbReference type="SMART" id="SM00597"/>
    </source>
</evidence>
<keyword evidence="3" id="KW-1185">Reference proteome</keyword>
<evidence type="ECO:0000256" key="1">
    <source>
        <dbReference type="SAM" id="MobiDB-lite"/>
    </source>
</evidence>
<dbReference type="SMART" id="SM00597">
    <property type="entry name" value="ZnF_TTF"/>
    <property type="match status" value="1"/>
</dbReference>
<name>A0AAJ7CEJ9_CEPCN</name>
<feature type="domain" description="TTF-type" evidence="2">
    <location>
        <begin position="123"/>
        <end position="202"/>
    </location>
</feature>